<reference evidence="1 4" key="1">
    <citation type="submission" date="2016-10" db="EMBL/GenBank/DDBJ databases">
        <authorList>
            <person name="de Groot N.N."/>
        </authorList>
    </citation>
    <scope>NUCLEOTIDE SEQUENCE [LARGE SCALE GENOMIC DNA]</scope>
    <source>
        <strain evidence="4">BP1-145</strain>
        <strain evidence="1">BP1-148</strain>
    </source>
</reference>
<dbReference type="OrthoDB" id="1342667at2"/>
<evidence type="ECO:0000313" key="3">
    <source>
        <dbReference type="Proteomes" id="UP000198779"/>
    </source>
</evidence>
<dbReference type="AlphaFoldDB" id="A0A1H0K0F1"/>
<accession>A0A1G7YC61</accession>
<evidence type="ECO:0000313" key="4">
    <source>
        <dbReference type="Proteomes" id="UP000199134"/>
    </source>
</evidence>
<name>A0A1H0K0F1_9BACT</name>
<gene>
    <name evidence="2" type="ORF">SAMN04487900_12243</name>
    <name evidence="1" type="ORF">SAMN04487901_11335</name>
</gene>
<keyword evidence="3" id="KW-1185">Reference proteome</keyword>
<dbReference type="Proteomes" id="UP000199134">
    <property type="component" value="Unassembled WGS sequence"/>
</dbReference>
<evidence type="ECO:0000313" key="2">
    <source>
        <dbReference type="EMBL" id="SDO49213.1"/>
    </source>
</evidence>
<dbReference type="Proteomes" id="UP000198779">
    <property type="component" value="Unassembled WGS sequence"/>
</dbReference>
<reference evidence="2 3" key="2">
    <citation type="submission" date="2016-10" db="EMBL/GenBank/DDBJ databases">
        <authorList>
            <person name="Varghese N."/>
            <person name="Submissions S."/>
        </authorList>
    </citation>
    <scope>NUCLEOTIDE SEQUENCE</scope>
    <source>
        <strain evidence="2">BP1-145</strain>
        <strain evidence="3">BP1-148</strain>
    </source>
</reference>
<dbReference type="STRING" id="645274.SAMN04487901_11335"/>
<dbReference type="EMBL" id="FNCQ01000013">
    <property type="protein sequence ID" value="SDG94122.1"/>
    <property type="molecule type" value="Genomic_DNA"/>
</dbReference>
<accession>A0A1H0K0F1</accession>
<protein>
    <submittedName>
        <fullName evidence="2">Uncharacterized protein</fullName>
    </submittedName>
</protein>
<proteinExistence type="predicted"/>
<evidence type="ECO:0000313" key="1">
    <source>
        <dbReference type="EMBL" id="SDG94122.1"/>
    </source>
</evidence>
<organism evidence="2 4">
    <name type="scientific">Prevotella communis</name>
    <dbReference type="NCBI Taxonomy" id="2913614"/>
    <lineage>
        <taxon>Bacteria</taxon>
        <taxon>Pseudomonadati</taxon>
        <taxon>Bacteroidota</taxon>
        <taxon>Bacteroidia</taxon>
        <taxon>Bacteroidales</taxon>
        <taxon>Prevotellaceae</taxon>
        <taxon>Prevotella</taxon>
    </lineage>
</organism>
<dbReference type="RefSeq" id="WP_091818508.1">
    <property type="nucleotide sequence ID" value="NZ_CP091792.1"/>
</dbReference>
<sequence>MTDRTPEEIAVELSQLVRELVAAGRNDLLLRAIGVSVLEELRIEAAKSRLSRLLVTKDYRIILVDYGNKEVEMTPVHKAVYLLFLNHPEGIEFKKLCEYRNELLGYYMATAKLMDKQTIAESVDMLVDPLNNSINEKCSRIKSIFLNIMDLYTANYYIISGHTQKHFAGSSKIWYERLKNVKIPRELVIREDKQV</sequence>
<dbReference type="EMBL" id="FNIW01000022">
    <property type="protein sequence ID" value="SDO49213.1"/>
    <property type="molecule type" value="Genomic_DNA"/>
</dbReference>